<organism evidence="1 2">
    <name type="scientific">Variovorax paradoxus</name>
    <dbReference type="NCBI Taxonomy" id="34073"/>
    <lineage>
        <taxon>Bacteria</taxon>
        <taxon>Pseudomonadati</taxon>
        <taxon>Pseudomonadota</taxon>
        <taxon>Betaproteobacteria</taxon>
        <taxon>Burkholderiales</taxon>
        <taxon>Comamonadaceae</taxon>
        <taxon>Variovorax</taxon>
    </lineage>
</organism>
<dbReference type="RefSeq" id="WP_307594253.1">
    <property type="nucleotide sequence ID" value="NZ_JAUSRV010000007.1"/>
</dbReference>
<evidence type="ECO:0008006" key="3">
    <source>
        <dbReference type="Google" id="ProtNLM"/>
    </source>
</evidence>
<dbReference type="Proteomes" id="UP001224845">
    <property type="component" value="Unassembled WGS sequence"/>
</dbReference>
<evidence type="ECO:0000313" key="2">
    <source>
        <dbReference type="Proteomes" id="UP001224845"/>
    </source>
</evidence>
<sequence>MAEDVSLRAARLSRLWSELAMRHVALGSSCGCGAGGVSLQLVDFELDIVDYLEDQGLRSGVADVEQFFRARPTSEATGLPLQKLLEDLERDEFPAESSEWLLARLERTLNSFAELHGGRQQAGS</sequence>
<gene>
    <name evidence="1" type="ORF">J2W39_002965</name>
</gene>
<protein>
    <recommendedName>
        <fullName evidence="3">CdiI immunity protein domain-containing protein</fullName>
    </recommendedName>
</protein>
<reference evidence="1" key="1">
    <citation type="submission" date="2023-07" db="EMBL/GenBank/DDBJ databases">
        <title>Sorghum-associated microbial communities from plants grown in Nebraska, USA.</title>
        <authorList>
            <person name="Schachtman D."/>
        </authorList>
    </citation>
    <scope>NUCLEOTIDE SEQUENCE</scope>
    <source>
        <strain evidence="1">DS3315</strain>
    </source>
</reference>
<name>A0AAW8EFX3_VARPD</name>
<proteinExistence type="predicted"/>
<evidence type="ECO:0000313" key="1">
    <source>
        <dbReference type="EMBL" id="MDP9971723.1"/>
    </source>
</evidence>
<accession>A0AAW8EFX3</accession>
<dbReference type="AlphaFoldDB" id="A0AAW8EFX3"/>
<comment type="caution">
    <text evidence="1">The sequence shown here is derived from an EMBL/GenBank/DDBJ whole genome shotgun (WGS) entry which is preliminary data.</text>
</comment>
<dbReference type="EMBL" id="JAUSRV010000007">
    <property type="protein sequence ID" value="MDP9971723.1"/>
    <property type="molecule type" value="Genomic_DNA"/>
</dbReference>